<feature type="compositionally biased region" description="Low complexity" evidence="1">
    <location>
        <begin position="15"/>
        <end position="29"/>
    </location>
</feature>
<protein>
    <submittedName>
        <fullName evidence="2">Uncharacterized protein</fullName>
    </submittedName>
</protein>
<dbReference type="STRING" id="445709.ABW99_05315"/>
<reference evidence="3" key="1">
    <citation type="submission" date="2015-06" db="EMBL/GenBank/DDBJ databases">
        <authorList>
            <person name="Lim Y.L."/>
            <person name="Ee R."/>
            <person name="Yong D."/>
            <person name="How K.Y."/>
            <person name="Yin W.F."/>
            <person name="Chan K.G."/>
        </authorList>
    </citation>
    <scope>NUCLEOTIDE SEQUENCE [LARGE SCALE GENOMIC DNA]</scope>
    <source>
        <strain evidence="3">DSM 25325</strain>
    </source>
</reference>
<proteinExistence type="predicted"/>
<dbReference type="AlphaFoldDB" id="A0A0G3EQW1"/>
<keyword evidence="3" id="KW-1185">Reference proteome</keyword>
<dbReference type="KEGG" id="ptx:ABW99_05315"/>
<feature type="region of interest" description="Disordered" evidence="1">
    <location>
        <begin position="1"/>
        <end position="36"/>
    </location>
</feature>
<dbReference type="RefSeq" id="WP_047213443.1">
    <property type="nucleotide sequence ID" value="NZ_CP014839.1"/>
</dbReference>
<gene>
    <name evidence="2" type="ORF">ABW99_05315</name>
</gene>
<accession>A0A0G3EQW1</accession>
<dbReference type="Proteomes" id="UP000036700">
    <property type="component" value="Chromosome"/>
</dbReference>
<dbReference type="EMBL" id="CP011568">
    <property type="protein sequence ID" value="AKJ67732.2"/>
    <property type="molecule type" value="Genomic_DNA"/>
</dbReference>
<evidence type="ECO:0000313" key="3">
    <source>
        <dbReference type="Proteomes" id="UP000036700"/>
    </source>
</evidence>
<organism evidence="2 3">
    <name type="scientific">Pandoraea thiooxydans</name>
    <dbReference type="NCBI Taxonomy" id="445709"/>
    <lineage>
        <taxon>Bacteria</taxon>
        <taxon>Pseudomonadati</taxon>
        <taxon>Pseudomonadota</taxon>
        <taxon>Betaproteobacteria</taxon>
        <taxon>Burkholderiales</taxon>
        <taxon>Burkholderiaceae</taxon>
        <taxon>Pandoraea</taxon>
    </lineage>
</organism>
<name>A0A0G3EQW1_9BURK</name>
<dbReference type="OrthoDB" id="9182647at2"/>
<evidence type="ECO:0000313" key="2">
    <source>
        <dbReference type="EMBL" id="AKJ67732.2"/>
    </source>
</evidence>
<sequence length="111" mass="11902">MADKKTAQASKPTGSTLKSTASAALTAAPAKDEKAPKKVKVKVIRDSFTMPEYDHAKLARLKKKCLAEGVHVKKSELLRAGLAALEVMPLKRLLIEVQALAKVKTGRPGKV</sequence>
<evidence type="ECO:0000256" key="1">
    <source>
        <dbReference type="SAM" id="MobiDB-lite"/>
    </source>
</evidence>